<evidence type="ECO:0000313" key="2">
    <source>
        <dbReference type="Proteomes" id="UP000053105"/>
    </source>
</evidence>
<sequence length="66" mass="7636">TLSTVHAHLSDKSSELYHILQRIRTSDRSRKATRRLREVLRALRGTEAHRRDARRVKVASANFIGN</sequence>
<reference evidence="1 2" key="1">
    <citation type="submission" date="2015-07" db="EMBL/GenBank/DDBJ databases">
        <title>The genome of Melipona quadrifasciata.</title>
        <authorList>
            <person name="Pan H."/>
            <person name="Kapheim K."/>
        </authorList>
    </citation>
    <scope>NUCLEOTIDE SEQUENCE [LARGE SCALE GENOMIC DNA]</scope>
    <source>
        <strain evidence="1">0111107301</strain>
        <tissue evidence="1">Whole body</tissue>
    </source>
</reference>
<organism evidence="1 2">
    <name type="scientific">Melipona quadrifasciata</name>
    <dbReference type="NCBI Taxonomy" id="166423"/>
    <lineage>
        <taxon>Eukaryota</taxon>
        <taxon>Metazoa</taxon>
        <taxon>Ecdysozoa</taxon>
        <taxon>Arthropoda</taxon>
        <taxon>Hexapoda</taxon>
        <taxon>Insecta</taxon>
        <taxon>Pterygota</taxon>
        <taxon>Neoptera</taxon>
        <taxon>Endopterygota</taxon>
        <taxon>Hymenoptera</taxon>
        <taxon>Apocrita</taxon>
        <taxon>Aculeata</taxon>
        <taxon>Apoidea</taxon>
        <taxon>Anthophila</taxon>
        <taxon>Apidae</taxon>
        <taxon>Melipona</taxon>
    </lineage>
</organism>
<dbReference type="Proteomes" id="UP000053105">
    <property type="component" value="Unassembled WGS sequence"/>
</dbReference>
<feature type="non-terminal residue" evidence="1">
    <location>
        <position position="1"/>
    </location>
</feature>
<gene>
    <name evidence="1" type="ORF">WN51_02465</name>
</gene>
<evidence type="ECO:0000313" key="1">
    <source>
        <dbReference type="EMBL" id="KOX71594.1"/>
    </source>
</evidence>
<dbReference type="AlphaFoldDB" id="A0A0N0U492"/>
<keyword evidence="2" id="KW-1185">Reference proteome</keyword>
<name>A0A0N0U492_9HYME</name>
<protein>
    <submittedName>
        <fullName evidence="1">Uncharacterized protein</fullName>
    </submittedName>
</protein>
<dbReference type="EMBL" id="KQ435834">
    <property type="protein sequence ID" value="KOX71594.1"/>
    <property type="molecule type" value="Genomic_DNA"/>
</dbReference>
<proteinExistence type="predicted"/>
<accession>A0A0N0U492</accession>